<dbReference type="Gene3D" id="3.30.565.10">
    <property type="entry name" value="Histidine kinase-like ATPase, C-terminal domain"/>
    <property type="match status" value="1"/>
</dbReference>
<name>K1XID6_9BACT</name>
<proteinExistence type="predicted"/>
<evidence type="ECO:0008006" key="2">
    <source>
        <dbReference type="Google" id="ProtNLM"/>
    </source>
</evidence>
<dbReference type="AlphaFoldDB" id="K1XID6"/>
<evidence type="ECO:0000313" key="1">
    <source>
        <dbReference type="EMBL" id="EKD24927.1"/>
    </source>
</evidence>
<dbReference type="SUPFAM" id="SSF55874">
    <property type="entry name" value="ATPase domain of HSP90 chaperone/DNA topoisomerase II/histidine kinase"/>
    <property type="match status" value="1"/>
</dbReference>
<reference evidence="1" key="1">
    <citation type="journal article" date="2012" name="Science">
        <title>Fermentation, hydrogen, and sulfur metabolism in multiple uncultivated bacterial phyla.</title>
        <authorList>
            <person name="Wrighton K.C."/>
            <person name="Thomas B.C."/>
            <person name="Sharon I."/>
            <person name="Miller C.S."/>
            <person name="Castelle C.J."/>
            <person name="VerBerkmoes N.C."/>
            <person name="Wilkins M.J."/>
            <person name="Hettich R.L."/>
            <person name="Lipton M.S."/>
            <person name="Williams K.H."/>
            <person name="Long P.E."/>
            <person name="Banfield J.F."/>
        </authorList>
    </citation>
    <scope>NUCLEOTIDE SEQUENCE [LARGE SCALE GENOMIC DNA]</scope>
</reference>
<dbReference type="InterPro" id="IPR036890">
    <property type="entry name" value="HATPase_C_sf"/>
</dbReference>
<accession>K1XID6</accession>
<organism evidence="1">
    <name type="scientific">uncultured bacterium</name>
    <name type="common">gcode 4</name>
    <dbReference type="NCBI Taxonomy" id="1234023"/>
    <lineage>
        <taxon>Bacteria</taxon>
        <taxon>environmental samples</taxon>
    </lineage>
</organism>
<comment type="caution">
    <text evidence="1">The sequence shown here is derived from an EMBL/GenBank/DDBJ whole genome shotgun (WGS) entry which is preliminary data.</text>
</comment>
<sequence length="292" mass="33854">MINQKNTINPLQNNSDKNLTNLADISQKNQDLIAKEIILSDEEKTQKSYIKIFEKIEKIAETIRNGIKNDNNTSEKTKSIILHDISSIQNSSEGIISIISSCNKEQLDEMIKKLEKRMVDIEKSITEHYQIHDNIKPTLYPIDTQEALEETKDILSLNDIYRDYIIKANITFKIDTHQKINFCIGAIYDIFHNLMKNAIKAIAEQKDTIKEDNREIDISIKDNKIYFHNYGVIPERLQNQTLFDLGTTTTGTWKWLYSAKKCITILWWSIDFTSNEQEGTTFIVTLPESLMI</sequence>
<gene>
    <name evidence="1" type="ORF">ACD_80C00145G0061</name>
</gene>
<dbReference type="EMBL" id="AMFJ01036152">
    <property type="protein sequence ID" value="EKD24927.1"/>
    <property type="molecule type" value="Genomic_DNA"/>
</dbReference>
<protein>
    <recommendedName>
        <fullName evidence="2">Histidine kinase domain-containing protein</fullName>
    </recommendedName>
</protein>